<evidence type="ECO:0000256" key="6">
    <source>
        <dbReference type="SAM" id="MobiDB-lite"/>
    </source>
</evidence>
<feature type="coiled-coil region" evidence="5">
    <location>
        <begin position="1"/>
        <end position="28"/>
    </location>
</feature>
<name>I4ELW0_9BACT</name>
<evidence type="ECO:0000259" key="7">
    <source>
        <dbReference type="Pfam" id="PF13087"/>
    </source>
</evidence>
<feature type="compositionally biased region" description="Polar residues" evidence="6">
    <location>
        <begin position="568"/>
        <end position="577"/>
    </location>
</feature>
<dbReference type="PANTHER" id="PTHR43788">
    <property type="entry name" value="DNA2/NAM7 HELICASE FAMILY MEMBER"/>
    <property type="match status" value="1"/>
</dbReference>
<feature type="compositionally biased region" description="Basic and acidic residues" evidence="6">
    <location>
        <begin position="554"/>
        <end position="564"/>
    </location>
</feature>
<feature type="domain" description="DNA2/NAM7 helicase-like C-terminal" evidence="7">
    <location>
        <begin position="187"/>
        <end position="365"/>
    </location>
</feature>
<feature type="domain" description="Restriction endonuclease type II-like" evidence="8">
    <location>
        <begin position="408"/>
        <end position="500"/>
    </location>
</feature>
<evidence type="ECO:0000256" key="3">
    <source>
        <dbReference type="ARBA" id="ARBA00022806"/>
    </source>
</evidence>
<accession>I4ELW0</accession>
<dbReference type="GO" id="GO:0043139">
    <property type="term" value="F:5'-3' DNA helicase activity"/>
    <property type="evidence" value="ECO:0007669"/>
    <property type="project" value="TreeGrafter"/>
</dbReference>
<dbReference type="Gene3D" id="3.40.960.10">
    <property type="entry name" value="VSR Endonuclease"/>
    <property type="match status" value="1"/>
</dbReference>
<sequence>MARSNTSLDELQEQINNLSVELQKTTAKLVDRLAWAAQVRRTSLSQRKALVGWLQTVKRIGKGTGKRVPGLRAEARKLMGECRTAVPVWIMPLVRVVENYDPRTTRFDVVIIDEASQSDVLALIALYLAQQVIIVGDDEQVSPDAVGQKIEGVEFLINEHLRGIPNAHLYDGLLSIYDLARQSFGGVICLREHFRSVPEIIQFSNQLSYEGKILPLRDPSHVNLKPHVLAYRVEGVPNSDSVSSKNVNHDEAHAVASLLVAATEQPEYAEKTFGVISLVGEDQAREIDRLLREHLTTVAYEQRRIICGNPAQFQGDERDVIFLSMVDGPNPSGGPLALREAGARDMWKKRFNVAASRARDQMWVVHSLNPDTDLKPSDIRRRLIRHAQDPRAILRSLEQAEHQTDSEFERQVMSRLVAANYRVRPQWKVGHYRIDLVVEGDGKRLAIECDGDRYHPMEKLADDMARQAILERLGWIFVRIRGSAFFRNPDRAMEPVFRRLHDLGIPPVGDESEERSGQQCESELRDRIISRAGDLRAEWEAHSISSTAVRNGHRNSESSPHQDRAGVQASSQSNPRLQQHGAMVSARSVLSSTGVQHLPPALPDKGADGSPIDRINQRTANSRRRVKGSPRRKRTETLHIPDSEAIDPRSGEGKNAGSAPTWDPLIESIARRLPSSLQKCARCHGQNQVWIRSRGPFLECRSCGRQYTVPDNVIVGSLHELKMRCKTCQAPAVSFVPTRRDPFVACALYPRCAYNVPG</sequence>
<dbReference type="EMBL" id="CAGS01000487">
    <property type="protein sequence ID" value="CCF85673.1"/>
    <property type="molecule type" value="Genomic_DNA"/>
</dbReference>
<dbReference type="Pfam" id="PF18741">
    <property type="entry name" value="MTES_1575"/>
    <property type="match status" value="1"/>
</dbReference>
<dbReference type="InterPro" id="IPR047187">
    <property type="entry name" value="SF1_C_Upf1"/>
</dbReference>
<dbReference type="Gene3D" id="3.40.50.300">
    <property type="entry name" value="P-loop containing nucleotide triphosphate hydrolases"/>
    <property type="match status" value="2"/>
</dbReference>
<organism evidence="9 10">
    <name type="scientific">Nitrolancea hollandica Lb</name>
    <dbReference type="NCBI Taxonomy" id="1129897"/>
    <lineage>
        <taxon>Bacteria</taxon>
        <taxon>Pseudomonadati</taxon>
        <taxon>Thermomicrobiota</taxon>
        <taxon>Thermomicrobia</taxon>
        <taxon>Sphaerobacterales</taxon>
        <taxon>Sphaerobacterineae</taxon>
        <taxon>Sphaerobacteraceae</taxon>
        <taxon>Nitrolancea</taxon>
    </lineage>
</organism>
<dbReference type="AlphaFoldDB" id="I4ELW0"/>
<dbReference type="InterPro" id="IPR011335">
    <property type="entry name" value="Restrct_endonuc-II-like"/>
</dbReference>
<dbReference type="SUPFAM" id="SSF52980">
    <property type="entry name" value="Restriction endonuclease-like"/>
    <property type="match status" value="1"/>
</dbReference>
<evidence type="ECO:0000256" key="1">
    <source>
        <dbReference type="ARBA" id="ARBA00022741"/>
    </source>
</evidence>
<gene>
    <name evidence="9" type="ORF">NITHO_5370001</name>
</gene>
<dbReference type="GO" id="GO:0005524">
    <property type="term" value="F:ATP binding"/>
    <property type="evidence" value="ECO:0007669"/>
    <property type="project" value="UniProtKB-KW"/>
</dbReference>
<dbReference type="Pfam" id="PF13087">
    <property type="entry name" value="AAA_12"/>
    <property type="match status" value="1"/>
</dbReference>
<dbReference type="InterPro" id="IPR027417">
    <property type="entry name" value="P-loop_NTPase"/>
</dbReference>
<proteinExistence type="predicted"/>
<keyword evidence="3" id="KW-0347">Helicase</keyword>
<keyword evidence="5" id="KW-0175">Coiled coil</keyword>
<dbReference type="CDD" id="cd18808">
    <property type="entry name" value="SF1_C_Upf1"/>
    <property type="match status" value="1"/>
</dbReference>
<keyword evidence="10" id="KW-1185">Reference proteome</keyword>
<feature type="region of interest" description="Disordered" evidence="6">
    <location>
        <begin position="503"/>
        <end position="523"/>
    </location>
</feature>
<dbReference type="InterPro" id="IPR050534">
    <property type="entry name" value="Coronavir_polyprotein_1ab"/>
</dbReference>
<evidence type="ECO:0000259" key="8">
    <source>
        <dbReference type="Pfam" id="PF18741"/>
    </source>
</evidence>
<keyword evidence="2" id="KW-0378">Hydrolase</keyword>
<evidence type="ECO:0000313" key="10">
    <source>
        <dbReference type="Proteomes" id="UP000004221"/>
    </source>
</evidence>
<dbReference type="GO" id="GO:0016787">
    <property type="term" value="F:hydrolase activity"/>
    <property type="evidence" value="ECO:0007669"/>
    <property type="project" value="UniProtKB-KW"/>
</dbReference>
<keyword evidence="1" id="KW-0547">Nucleotide-binding</keyword>
<evidence type="ECO:0000313" key="9">
    <source>
        <dbReference type="EMBL" id="CCF85673.1"/>
    </source>
</evidence>
<feature type="region of interest" description="Disordered" evidence="6">
    <location>
        <begin position="546"/>
        <end position="662"/>
    </location>
</feature>
<dbReference type="Proteomes" id="UP000004221">
    <property type="component" value="Unassembled WGS sequence"/>
</dbReference>
<dbReference type="SUPFAM" id="SSF52540">
    <property type="entry name" value="P-loop containing nucleoside triphosphate hydrolases"/>
    <property type="match status" value="1"/>
</dbReference>
<dbReference type="PANTHER" id="PTHR43788:SF8">
    <property type="entry name" value="DNA-BINDING PROTEIN SMUBP-2"/>
    <property type="match status" value="1"/>
</dbReference>
<evidence type="ECO:0000256" key="2">
    <source>
        <dbReference type="ARBA" id="ARBA00022801"/>
    </source>
</evidence>
<feature type="compositionally biased region" description="Basic residues" evidence="6">
    <location>
        <begin position="621"/>
        <end position="634"/>
    </location>
</feature>
<comment type="caution">
    <text evidence="9">The sequence shown here is derived from an EMBL/GenBank/DDBJ whole genome shotgun (WGS) entry which is preliminary data.</text>
</comment>
<keyword evidence="4" id="KW-0067">ATP-binding</keyword>
<reference evidence="9 10" key="1">
    <citation type="journal article" date="2012" name="ISME J.">
        <title>Nitrification expanded: discovery, physiology and genomics of a nitrite-oxidizing bacterium from the phylum Chloroflexi.</title>
        <authorList>
            <person name="Sorokin D.Y."/>
            <person name="Lucker S."/>
            <person name="Vejmelkova D."/>
            <person name="Kostrikina N.A."/>
            <person name="Kleerebezem R."/>
            <person name="Rijpstra W.I."/>
            <person name="Damste J.S."/>
            <person name="Le Paslier D."/>
            <person name="Muyzer G."/>
            <person name="Wagner M."/>
            <person name="van Loosdrecht M.C."/>
            <person name="Daims H."/>
        </authorList>
    </citation>
    <scope>NUCLEOTIDE SEQUENCE [LARGE SCALE GENOMIC DNA]</scope>
    <source>
        <strain evidence="10">none</strain>
    </source>
</reference>
<evidence type="ECO:0000256" key="5">
    <source>
        <dbReference type="SAM" id="Coils"/>
    </source>
</evidence>
<protein>
    <submittedName>
        <fullName evidence="9">Uncharacterized protein</fullName>
    </submittedName>
</protein>
<dbReference type="InterPro" id="IPR049468">
    <property type="entry name" value="Restrct_endonuc-II-like_dom"/>
</dbReference>
<evidence type="ECO:0000256" key="4">
    <source>
        <dbReference type="ARBA" id="ARBA00022840"/>
    </source>
</evidence>
<feature type="compositionally biased region" description="Basic and acidic residues" evidence="6">
    <location>
        <begin position="635"/>
        <end position="652"/>
    </location>
</feature>
<dbReference type="InterPro" id="IPR041679">
    <property type="entry name" value="DNA2/NAM7-like_C"/>
</dbReference>